<feature type="non-terminal residue" evidence="1">
    <location>
        <position position="1"/>
    </location>
</feature>
<evidence type="ECO:0000313" key="1">
    <source>
        <dbReference type="EMBL" id="GAG32519.1"/>
    </source>
</evidence>
<comment type="caution">
    <text evidence="1">The sequence shown here is derived from an EMBL/GenBank/DDBJ whole genome shotgun (WGS) entry which is preliminary data.</text>
</comment>
<sequence>RPEFALMPESYKIESPYFELKPGFAASIGWSLSYYKKLRHRVGSRVVKWFVDNIMEQEYNIQSSKNPEDIKYDLLMTCYSTFLQWCINIDLKSGTEYIKLLSSIIPKLSSKTEKRLRIVLEDEFIWVDTLKGISFGEMGHEVAEKMLRSFERDDLTLNEKNRWRLANRLFSISWHNEWMASKKRNRYFRNTFNKWIERCAEYALREISIDPKILDSNLQYHWWHFITQHGVWMKNWCFQPEPFTYE</sequence>
<organism evidence="1">
    <name type="scientific">marine sediment metagenome</name>
    <dbReference type="NCBI Taxonomy" id="412755"/>
    <lineage>
        <taxon>unclassified sequences</taxon>
        <taxon>metagenomes</taxon>
        <taxon>ecological metagenomes</taxon>
    </lineage>
</organism>
<accession>X0WNI7</accession>
<protein>
    <submittedName>
        <fullName evidence="1">Uncharacterized protein</fullName>
    </submittedName>
</protein>
<dbReference type="AlphaFoldDB" id="X0WNI7"/>
<feature type="non-terminal residue" evidence="1">
    <location>
        <position position="246"/>
    </location>
</feature>
<dbReference type="EMBL" id="BARS01046748">
    <property type="protein sequence ID" value="GAG32519.1"/>
    <property type="molecule type" value="Genomic_DNA"/>
</dbReference>
<name>X0WNI7_9ZZZZ</name>
<reference evidence="1" key="1">
    <citation type="journal article" date="2014" name="Front. Microbiol.">
        <title>High frequency of phylogenetically diverse reductive dehalogenase-homologous genes in deep subseafloor sedimentary metagenomes.</title>
        <authorList>
            <person name="Kawai M."/>
            <person name="Futagami T."/>
            <person name="Toyoda A."/>
            <person name="Takaki Y."/>
            <person name="Nishi S."/>
            <person name="Hori S."/>
            <person name="Arai W."/>
            <person name="Tsubouchi T."/>
            <person name="Morono Y."/>
            <person name="Uchiyama I."/>
            <person name="Ito T."/>
            <person name="Fujiyama A."/>
            <person name="Inagaki F."/>
            <person name="Takami H."/>
        </authorList>
    </citation>
    <scope>NUCLEOTIDE SEQUENCE</scope>
    <source>
        <strain evidence="1">Expedition CK06-06</strain>
    </source>
</reference>
<proteinExistence type="predicted"/>
<gene>
    <name evidence="1" type="ORF">S01H1_70313</name>
</gene>